<organism evidence="1 2">
    <name type="scientific">Seminavis robusta</name>
    <dbReference type="NCBI Taxonomy" id="568900"/>
    <lineage>
        <taxon>Eukaryota</taxon>
        <taxon>Sar</taxon>
        <taxon>Stramenopiles</taxon>
        <taxon>Ochrophyta</taxon>
        <taxon>Bacillariophyta</taxon>
        <taxon>Bacillariophyceae</taxon>
        <taxon>Bacillariophycidae</taxon>
        <taxon>Naviculales</taxon>
        <taxon>Naviculaceae</taxon>
        <taxon>Seminavis</taxon>
    </lineage>
</organism>
<gene>
    <name evidence="1" type="ORF">SEMRO_425_G140230.1</name>
</gene>
<accession>A0A9N8DXM1</accession>
<protein>
    <submittedName>
        <fullName evidence="1">Uncharacterized protein</fullName>
    </submittedName>
</protein>
<reference evidence="1" key="1">
    <citation type="submission" date="2020-06" db="EMBL/GenBank/DDBJ databases">
        <authorList>
            <consortium name="Plant Systems Biology data submission"/>
        </authorList>
    </citation>
    <scope>NUCLEOTIDE SEQUENCE</scope>
    <source>
        <strain evidence="1">D6</strain>
    </source>
</reference>
<name>A0A9N8DXM1_9STRA</name>
<dbReference type="EMBL" id="CAICTM010000424">
    <property type="protein sequence ID" value="CAB9510195.1"/>
    <property type="molecule type" value="Genomic_DNA"/>
</dbReference>
<comment type="caution">
    <text evidence="1">The sequence shown here is derived from an EMBL/GenBank/DDBJ whole genome shotgun (WGS) entry which is preliminary data.</text>
</comment>
<evidence type="ECO:0000313" key="1">
    <source>
        <dbReference type="EMBL" id="CAB9510195.1"/>
    </source>
</evidence>
<dbReference type="AlphaFoldDB" id="A0A9N8DXM1"/>
<sequence length="242" mass="27918">MPEIFVKKGIPNIHKLGLTWRFRLEEKTRVANVESTQLSNATNKTNGFSPRILNDNEAVKYLKKFGFQQQDGNLWLPPKRGGIQVPEPMTLDETRVFVRAHGSFNGQRLRVKTGRDAPCEDIRQLLVFDCGEQHHLLHSQRFRSMWLRILLEVKKQKLMSAPQKNLTATIHFRQRRRYSLRRMVAPIWYHLPPPRLFQPNTSGGMAAVTTALANDDDNLASMMLTTTSIGYRLRQAYVPLVL</sequence>
<dbReference type="Proteomes" id="UP001153069">
    <property type="component" value="Unassembled WGS sequence"/>
</dbReference>
<evidence type="ECO:0000313" key="2">
    <source>
        <dbReference type="Proteomes" id="UP001153069"/>
    </source>
</evidence>
<proteinExistence type="predicted"/>
<keyword evidence="2" id="KW-1185">Reference proteome</keyword>